<feature type="transmembrane region" description="Helical" evidence="2">
    <location>
        <begin position="134"/>
        <end position="157"/>
    </location>
</feature>
<feature type="compositionally biased region" description="Basic and acidic residues" evidence="1">
    <location>
        <begin position="29"/>
        <end position="48"/>
    </location>
</feature>
<dbReference type="EMBL" id="SWLB01000003">
    <property type="protein sequence ID" value="KAF3340470.1"/>
    <property type="molecule type" value="Genomic_DNA"/>
</dbReference>
<comment type="caution">
    <text evidence="3">The sequence shown here is derived from an EMBL/GenBank/DDBJ whole genome shotgun (WGS) entry which is preliminary data.</text>
</comment>
<keyword evidence="2" id="KW-0472">Membrane</keyword>
<evidence type="ECO:0000256" key="2">
    <source>
        <dbReference type="SAM" id="Phobius"/>
    </source>
</evidence>
<reference evidence="3" key="1">
    <citation type="submission" date="2020-01" db="EMBL/GenBank/DDBJ databases">
        <title>Genome sequence of Kobresia littledalei, the first chromosome-level genome in the family Cyperaceae.</title>
        <authorList>
            <person name="Qu G."/>
        </authorList>
    </citation>
    <scope>NUCLEOTIDE SEQUENCE</scope>
    <source>
        <strain evidence="3">C.B.Clarke</strain>
        <tissue evidence="3">Leaf</tissue>
    </source>
</reference>
<name>A0A833VSM7_9POAL</name>
<feature type="transmembrane region" description="Helical" evidence="2">
    <location>
        <begin position="193"/>
        <end position="212"/>
    </location>
</feature>
<feature type="region of interest" description="Disordered" evidence="1">
    <location>
        <begin position="227"/>
        <end position="267"/>
    </location>
</feature>
<sequence>MTPAGCKEFTTCHLTSYGDVPKAMKHEKKNGEQHKTKERQREREREREISSTECFKGGIMATCSDFWEGVLKLLNFALGTLGLIMLGYGVYLLVELNQVSGGDENIPALFQLSRSLLMELWFPNNFVNKLSNTWFVYVLTGVGVALFIISLFGYIGAVTKSRICLSLVIQADKTGYLHEVYSFLKQNWKAMKWFALGVVTLEALAFLVAFVVRGLNTPPDEFDSDLDCESPAGSNSQPLIHSQRTESSTDQQNSCVQEPIRTDSWSQRMREKVEDLYSSPSSQKLCNMLIKKLNKTRKYS</sequence>
<evidence type="ECO:0000256" key="1">
    <source>
        <dbReference type="SAM" id="MobiDB-lite"/>
    </source>
</evidence>
<protein>
    <submittedName>
        <fullName evidence="3">Tobamovirus multiplication protein 2A</fullName>
    </submittedName>
</protein>
<organism evidence="3 4">
    <name type="scientific">Carex littledalei</name>
    <dbReference type="NCBI Taxonomy" id="544730"/>
    <lineage>
        <taxon>Eukaryota</taxon>
        <taxon>Viridiplantae</taxon>
        <taxon>Streptophyta</taxon>
        <taxon>Embryophyta</taxon>
        <taxon>Tracheophyta</taxon>
        <taxon>Spermatophyta</taxon>
        <taxon>Magnoliopsida</taxon>
        <taxon>Liliopsida</taxon>
        <taxon>Poales</taxon>
        <taxon>Cyperaceae</taxon>
        <taxon>Cyperoideae</taxon>
        <taxon>Cariceae</taxon>
        <taxon>Carex</taxon>
        <taxon>Carex subgen. Euthyceras</taxon>
    </lineage>
</organism>
<dbReference type="OrthoDB" id="432835at2759"/>
<keyword evidence="2" id="KW-1133">Transmembrane helix</keyword>
<evidence type="ECO:0000313" key="3">
    <source>
        <dbReference type="EMBL" id="KAF3340470.1"/>
    </source>
</evidence>
<feature type="transmembrane region" description="Helical" evidence="2">
    <location>
        <begin position="73"/>
        <end position="94"/>
    </location>
</feature>
<dbReference type="AlphaFoldDB" id="A0A833VSM7"/>
<gene>
    <name evidence="3" type="ORF">FCM35_KLT16241</name>
</gene>
<keyword evidence="4" id="KW-1185">Reference proteome</keyword>
<feature type="region of interest" description="Disordered" evidence="1">
    <location>
        <begin position="23"/>
        <end position="48"/>
    </location>
</feature>
<accession>A0A833VSM7</accession>
<dbReference type="Proteomes" id="UP000623129">
    <property type="component" value="Unassembled WGS sequence"/>
</dbReference>
<proteinExistence type="predicted"/>
<feature type="compositionally biased region" description="Polar residues" evidence="1">
    <location>
        <begin position="232"/>
        <end position="256"/>
    </location>
</feature>
<evidence type="ECO:0000313" key="4">
    <source>
        <dbReference type="Proteomes" id="UP000623129"/>
    </source>
</evidence>
<keyword evidence="2" id="KW-0812">Transmembrane</keyword>